<evidence type="ECO:0000313" key="1">
    <source>
        <dbReference type="EMBL" id="MBE1604278.1"/>
    </source>
</evidence>
<organism evidence="1 2">
    <name type="scientific">Actinopolymorpha pittospori</name>
    <dbReference type="NCBI Taxonomy" id="648752"/>
    <lineage>
        <taxon>Bacteria</taxon>
        <taxon>Bacillati</taxon>
        <taxon>Actinomycetota</taxon>
        <taxon>Actinomycetes</taxon>
        <taxon>Propionibacteriales</taxon>
        <taxon>Actinopolymorphaceae</taxon>
        <taxon>Actinopolymorpha</taxon>
    </lineage>
</organism>
<gene>
    <name evidence="1" type="ORF">HEB94_001126</name>
</gene>
<keyword evidence="2" id="KW-1185">Reference proteome</keyword>
<protein>
    <submittedName>
        <fullName evidence="1">Uncharacterized protein</fullName>
    </submittedName>
</protein>
<accession>A0A927RI76</accession>
<dbReference type="AlphaFoldDB" id="A0A927RI76"/>
<dbReference type="Proteomes" id="UP000638648">
    <property type="component" value="Unassembled WGS sequence"/>
</dbReference>
<reference evidence="1" key="1">
    <citation type="submission" date="2020-10" db="EMBL/GenBank/DDBJ databases">
        <title>Sequencing the genomes of 1000 actinobacteria strains.</title>
        <authorList>
            <person name="Klenk H.-P."/>
        </authorList>
    </citation>
    <scope>NUCLEOTIDE SEQUENCE</scope>
    <source>
        <strain evidence="1">DSM 45354</strain>
    </source>
</reference>
<dbReference type="EMBL" id="JADBEM010000001">
    <property type="protein sequence ID" value="MBE1604278.1"/>
    <property type="molecule type" value="Genomic_DNA"/>
</dbReference>
<name>A0A927RI76_9ACTN</name>
<sequence length="39" mass="4364">MCGLVIRSRSGWQSSASHTAVRVKNRIPRARLFFSTETG</sequence>
<evidence type="ECO:0000313" key="2">
    <source>
        <dbReference type="Proteomes" id="UP000638648"/>
    </source>
</evidence>
<proteinExistence type="predicted"/>
<comment type="caution">
    <text evidence="1">The sequence shown here is derived from an EMBL/GenBank/DDBJ whole genome shotgun (WGS) entry which is preliminary data.</text>
</comment>